<evidence type="ECO:0000313" key="2">
    <source>
        <dbReference type="Proteomes" id="UP000626092"/>
    </source>
</evidence>
<dbReference type="AlphaFoldDB" id="A0A834HAI6"/>
<organism evidence="1 2">
    <name type="scientific">Rhododendron simsii</name>
    <name type="common">Sims's rhododendron</name>
    <dbReference type="NCBI Taxonomy" id="118357"/>
    <lineage>
        <taxon>Eukaryota</taxon>
        <taxon>Viridiplantae</taxon>
        <taxon>Streptophyta</taxon>
        <taxon>Embryophyta</taxon>
        <taxon>Tracheophyta</taxon>
        <taxon>Spermatophyta</taxon>
        <taxon>Magnoliopsida</taxon>
        <taxon>eudicotyledons</taxon>
        <taxon>Gunneridae</taxon>
        <taxon>Pentapetalae</taxon>
        <taxon>asterids</taxon>
        <taxon>Ericales</taxon>
        <taxon>Ericaceae</taxon>
        <taxon>Ericoideae</taxon>
        <taxon>Rhodoreae</taxon>
        <taxon>Rhododendron</taxon>
    </lineage>
</organism>
<keyword evidence="2" id="KW-1185">Reference proteome</keyword>
<name>A0A834HAI6_RHOSS</name>
<evidence type="ECO:0000313" key="1">
    <source>
        <dbReference type="EMBL" id="KAF7150457.1"/>
    </source>
</evidence>
<gene>
    <name evidence="1" type="ORF">RHSIM_Rhsim02G0247100</name>
</gene>
<proteinExistence type="predicted"/>
<protein>
    <submittedName>
        <fullName evidence="1">Uncharacterized protein</fullName>
    </submittedName>
</protein>
<sequence>MGMPSDFSLDCEVAPILYNHVRTYGLGPCPSQVLGLDIPDLRSNVSRISSCGVACRVATRGAKSVSDKITQLKNQYATVAAYMKSAGHPLPPSPNGDGDHTPSLMEHNGQVIDTKMHFGSNLFE</sequence>
<comment type="caution">
    <text evidence="1">The sequence shown here is derived from an EMBL/GenBank/DDBJ whole genome shotgun (WGS) entry which is preliminary data.</text>
</comment>
<dbReference type="Proteomes" id="UP000626092">
    <property type="component" value="Unassembled WGS sequence"/>
</dbReference>
<dbReference type="EMBL" id="WJXA01000002">
    <property type="protein sequence ID" value="KAF7150457.1"/>
    <property type="molecule type" value="Genomic_DNA"/>
</dbReference>
<accession>A0A834HAI6</accession>
<reference evidence="1" key="1">
    <citation type="submission" date="2019-11" db="EMBL/GenBank/DDBJ databases">
        <authorList>
            <person name="Liu Y."/>
            <person name="Hou J."/>
            <person name="Li T.-Q."/>
            <person name="Guan C.-H."/>
            <person name="Wu X."/>
            <person name="Wu H.-Z."/>
            <person name="Ling F."/>
            <person name="Zhang R."/>
            <person name="Shi X.-G."/>
            <person name="Ren J.-P."/>
            <person name="Chen E.-F."/>
            <person name="Sun J.-M."/>
        </authorList>
    </citation>
    <scope>NUCLEOTIDE SEQUENCE</scope>
    <source>
        <strain evidence="1">Adult_tree_wgs_1</strain>
        <tissue evidence="1">Leaves</tissue>
    </source>
</reference>